<dbReference type="InterPro" id="IPR045518">
    <property type="entry name" value="2EXR"/>
</dbReference>
<gene>
    <name evidence="2" type="ORF">PG993_003900</name>
</gene>
<evidence type="ECO:0000313" key="2">
    <source>
        <dbReference type="EMBL" id="KAK8052515.1"/>
    </source>
</evidence>
<name>A0ABR1U0U9_9PEZI</name>
<dbReference type="Proteomes" id="UP001444661">
    <property type="component" value="Unassembled WGS sequence"/>
</dbReference>
<evidence type="ECO:0000313" key="3">
    <source>
        <dbReference type="Proteomes" id="UP001444661"/>
    </source>
</evidence>
<dbReference type="EMBL" id="JAQQWK010000002">
    <property type="protein sequence ID" value="KAK8052515.1"/>
    <property type="molecule type" value="Genomic_DNA"/>
</dbReference>
<organism evidence="2 3">
    <name type="scientific">Apiospora rasikravindrae</name>
    <dbReference type="NCBI Taxonomy" id="990691"/>
    <lineage>
        <taxon>Eukaryota</taxon>
        <taxon>Fungi</taxon>
        <taxon>Dikarya</taxon>
        <taxon>Ascomycota</taxon>
        <taxon>Pezizomycotina</taxon>
        <taxon>Sordariomycetes</taxon>
        <taxon>Xylariomycetidae</taxon>
        <taxon>Amphisphaeriales</taxon>
        <taxon>Apiosporaceae</taxon>
        <taxon>Apiospora</taxon>
    </lineage>
</organism>
<feature type="domain" description="2EXR" evidence="1">
    <location>
        <begin position="8"/>
        <end position="79"/>
    </location>
</feature>
<comment type="caution">
    <text evidence="2">The sequence shown here is derived from an EMBL/GenBank/DDBJ whole genome shotgun (WGS) entry which is preliminary data.</text>
</comment>
<evidence type="ECO:0000259" key="1">
    <source>
        <dbReference type="Pfam" id="PF20150"/>
    </source>
</evidence>
<proteinExistence type="predicted"/>
<keyword evidence="3" id="KW-1185">Reference proteome</keyword>
<sequence>MAPRATTFHRFTDFPMEIQLLIWKEAVMDDKRIVPVRRDCRAVFVTEELLRPPKFFLVCQASLTAARRFYNLRLRFRQPKGGAGIPATEHDERCLFDQELGCLYLDEQTQPT</sequence>
<protein>
    <recommendedName>
        <fullName evidence="1">2EXR domain-containing protein</fullName>
    </recommendedName>
</protein>
<dbReference type="Pfam" id="PF20150">
    <property type="entry name" value="2EXR"/>
    <property type="match status" value="1"/>
</dbReference>
<reference evidence="2 3" key="1">
    <citation type="submission" date="2023-01" db="EMBL/GenBank/DDBJ databases">
        <title>Analysis of 21 Apiospora genomes using comparative genomics revels a genus with tremendous synthesis potential of carbohydrate active enzymes and secondary metabolites.</title>
        <authorList>
            <person name="Sorensen T."/>
        </authorList>
    </citation>
    <scope>NUCLEOTIDE SEQUENCE [LARGE SCALE GENOMIC DNA]</scope>
    <source>
        <strain evidence="2 3">CBS 33761</strain>
    </source>
</reference>
<accession>A0ABR1U0U9</accession>